<dbReference type="Pfam" id="PF10539">
    <property type="entry name" value="Dev_Cell_Death"/>
    <property type="match status" value="1"/>
</dbReference>
<sequence>MQDLLMAKDKGKKLERNGQSIGQPNATIIKKVNIPGVNPMITTSEPESHSGFIFMCNSSTKLECYQYRVFGLPLGKKEVVEEIQPGAKLFLFDFQLKLLYGIYEATSAGKMNLEPAAFAGKFPAQVKFRIFKECLPMPERILRNIIKENYTGYKFKQELSINQVKNLLSSFRPLPASSSSQPAPHALANVSLSRPMGGSLPAMEVPYSGEMRYNSRVPTFVEPQHVSNTNILPHGYQRTSAVNLSSDLQSLASAISYYVANSQQPAFTEGVAHGVQESSYSRQFHQLPLQREALYQENVAAYNRAAPALYNTSSETQFVASAPYQDTNAASSYTSNPAASSSSQYPAYQDYNAVAYNSNPAASSSSQYPAFQDYNAVAFNSNPAGPLSSQYAASALYQDKNAVAYSCNPAPPSSSQYAAYQDYNAVAYAPSATQPHAGISQGNDPASAYYSCYAANQLSR</sequence>
<keyword evidence="3" id="KW-1185">Reference proteome</keyword>
<reference evidence="2" key="1">
    <citation type="submission" date="2020-07" db="EMBL/GenBank/DDBJ databases">
        <title>Ethylene signaling mediates host invasion by parasitic plants.</title>
        <authorList>
            <person name="Yoshida S."/>
        </authorList>
    </citation>
    <scope>NUCLEOTIDE SEQUENCE</scope>
    <source>
        <strain evidence="2">Okayama</strain>
    </source>
</reference>
<name>A0A830BC06_9LAMI</name>
<dbReference type="PANTHER" id="PTHR46444">
    <property type="entry name" value="DCD (DEVELOPMENT AND CELL DEATH) DOMAIN PROTEIN-RELATED"/>
    <property type="match status" value="1"/>
</dbReference>
<dbReference type="EMBL" id="BMAC01000048">
    <property type="protein sequence ID" value="GFP82618.1"/>
    <property type="molecule type" value="Genomic_DNA"/>
</dbReference>
<dbReference type="PANTHER" id="PTHR46444:SF19">
    <property type="entry name" value="OS02G0745600 PROTEIN"/>
    <property type="match status" value="1"/>
</dbReference>
<evidence type="ECO:0000313" key="2">
    <source>
        <dbReference type="EMBL" id="GFP82618.1"/>
    </source>
</evidence>
<dbReference type="SMART" id="SM00767">
    <property type="entry name" value="DCD"/>
    <property type="match status" value="1"/>
</dbReference>
<evidence type="ECO:0000259" key="1">
    <source>
        <dbReference type="PROSITE" id="PS51222"/>
    </source>
</evidence>
<gene>
    <name evidence="2" type="ORF">PHJA_000404900</name>
</gene>
<proteinExistence type="predicted"/>
<comment type="caution">
    <text evidence="2">The sequence shown here is derived from an EMBL/GenBank/DDBJ whole genome shotgun (WGS) entry which is preliminary data.</text>
</comment>
<accession>A0A830BC06</accession>
<protein>
    <submittedName>
        <fullName evidence="2">B2 protein</fullName>
    </submittedName>
</protein>
<dbReference type="Proteomes" id="UP000653305">
    <property type="component" value="Unassembled WGS sequence"/>
</dbReference>
<dbReference type="InterPro" id="IPR013989">
    <property type="entry name" value="Dev_and_cell_death_domain"/>
</dbReference>
<feature type="domain" description="DCD" evidence="1">
    <location>
        <begin position="47"/>
        <end position="173"/>
    </location>
</feature>
<dbReference type="PROSITE" id="PS51222">
    <property type="entry name" value="DCD"/>
    <property type="match status" value="1"/>
</dbReference>
<organism evidence="2 3">
    <name type="scientific">Phtheirospermum japonicum</name>
    <dbReference type="NCBI Taxonomy" id="374723"/>
    <lineage>
        <taxon>Eukaryota</taxon>
        <taxon>Viridiplantae</taxon>
        <taxon>Streptophyta</taxon>
        <taxon>Embryophyta</taxon>
        <taxon>Tracheophyta</taxon>
        <taxon>Spermatophyta</taxon>
        <taxon>Magnoliopsida</taxon>
        <taxon>eudicotyledons</taxon>
        <taxon>Gunneridae</taxon>
        <taxon>Pentapetalae</taxon>
        <taxon>asterids</taxon>
        <taxon>lamiids</taxon>
        <taxon>Lamiales</taxon>
        <taxon>Orobanchaceae</taxon>
        <taxon>Orobanchaceae incertae sedis</taxon>
        <taxon>Phtheirospermum</taxon>
    </lineage>
</organism>
<dbReference type="OrthoDB" id="1920894at2759"/>
<evidence type="ECO:0000313" key="3">
    <source>
        <dbReference type="Proteomes" id="UP000653305"/>
    </source>
</evidence>
<dbReference type="AlphaFoldDB" id="A0A830BC06"/>